<dbReference type="AlphaFoldDB" id="A0A920BQE1"/>
<evidence type="ECO:0000313" key="3">
    <source>
        <dbReference type="Proteomes" id="UP000677082"/>
    </source>
</evidence>
<organism evidence="2 3">
    <name type="scientific">Paractinoplanes toevensis</name>
    <dbReference type="NCBI Taxonomy" id="571911"/>
    <lineage>
        <taxon>Bacteria</taxon>
        <taxon>Bacillati</taxon>
        <taxon>Actinomycetota</taxon>
        <taxon>Actinomycetes</taxon>
        <taxon>Micromonosporales</taxon>
        <taxon>Micromonosporaceae</taxon>
        <taxon>Paractinoplanes</taxon>
    </lineage>
</organism>
<gene>
    <name evidence="2" type="ORF">Ato02nite_087980</name>
</gene>
<evidence type="ECO:0000256" key="1">
    <source>
        <dbReference type="SAM" id="SignalP"/>
    </source>
</evidence>
<comment type="caution">
    <text evidence="2">The sequence shown here is derived from an EMBL/GenBank/DDBJ whole genome shotgun (WGS) entry which is preliminary data.</text>
</comment>
<evidence type="ECO:0008006" key="4">
    <source>
        <dbReference type="Google" id="ProtNLM"/>
    </source>
</evidence>
<name>A0A920BQE1_9ACTN</name>
<proteinExistence type="predicted"/>
<dbReference type="PROSITE" id="PS51257">
    <property type="entry name" value="PROKAR_LIPOPROTEIN"/>
    <property type="match status" value="1"/>
</dbReference>
<dbReference type="Proteomes" id="UP000677082">
    <property type="component" value="Unassembled WGS sequence"/>
</dbReference>
<accession>A0A920BQE1</accession>
<protein>
    <recommendedName>
        <fullName evidence="4">Lipoprotein</fullName>
    </recommendedName>
</protein>
<feature type="signal peptide" evidence="1">
    <location>
        <begin position="1"/>
        <end position="27"/>
    </location>
</feature>
<reference evidence="2 3" key="1">
    <citation type="submission" date="2021-03" db="EMBL/GenBank/DDBJ databases">
        <title>Whole genome shotgun sequence of Actinoplanes toevensis NBRC 105298.</title>
        <authorList>
            <person name="Komaki H."/>
            <person name="Tamura T."/>
        </authorList>
    </citation>
    <scope>NUCLEOTIDE SEQUENCE [LARGE SCALE GENOMIC DNA]</scope>
    <source>
        <strain evidence="2 3">NBRC 105298</strain>
    </source>
</reference>
<keyword evidence="3" id="KW-1185">Reference proteome</keyword>
<dbReference type="EMBL" id="BOQN01000132">
    <property type="protein sequence ID" value="GIM97005.1"/>
    <property type="molecule type" value="Genomic_DNA"/>
</dbReference>
<sequence length="267" mass="27679">MTTARFTHLATFATVTAVSAVTLTACGASTDSVTPATEAAASTAAEPREVLLNAVPGADAPPYTYKVKGSETPVSGVVDGPAEAIEVNMAEEIKEANTTLKMDFRVLGEKGWVRIAFSPRVAGLPKLPKKWMLLDQTKMTDKSIFEEGQELDPGYAGLLVENATGLKETLAGHFTGTTDLTKADAAEIVDAAGIKAMGAAATKAPFTAVVDGGHLTSLVVKIPAAGKTKAHDYTVSYTGYDSTAKLAEPAAGEQQKAPAAAYEFLNG</sequence>
<dbReference type="RefSeq" id="WP_213012655.1">
    <property type="nucleotide sequence ID" value="NZ_BOQN01000132.1"/>
</dbReference>
<evidence type="ECO:0000313" key="2">
    <source>
        <dbReference type="EMBL" id="GIM97005.1"/>
    </source>
</evidence>
<keyword evidence="1" id="KW-0732">Signal</keyword>
<feature type="chain" id="PRO_5037985333" description="Lipoprotein" evidence="1">
    <location>
        <begin position="28"/>
        <end position="267"/>
    </location>
</feature>